<evidence type="ECO:0000256" key="3">
    <source>
        <dbReference type="ARBA" id="ARBA00005189"/>
    </source>
</evidence>
<comment type="subcellular location">
    <subcellularLocation>
        <location evidence="1 14">Plastid</location>
        <location evidence="1 14">Chloroplast stroma</location>
    </subcellularLocation>
</comment>
<comment type="similarity">
    <text evidence="4 14">Belongs to the GPAT/DAPAT family.</text>
</comment>
<dbReference type="GO" id="GO:0016024">
    <property type="term" value="P:CDP-diacylglycerol biosynthetic process"/>
    <property type="evidence" value="ECO:0007669"/>
    <property type="project" value="UniProtKB-UniPathway"/>
</dbReference>
<keyword evidence="5" id="KW-0444">Lipid biosynthesis</keyword>
<feature type="domain" description="Glycerol-3-phosphate O-acyltransferase alpha-helical bundle N-terminal" evidence="17">
    <location>
        <begin position="59"/>
        <end position="131"/>
    </location>
</feature>
<evidence type="ECO:0000313" key="18">
    <source>
        <dbReference type="EMBL" id="CAD8786393.1"/>
    </source>
</evidence>
<feature type="domain" description="Phospholipid/glycerol acyltransferase" evidence="16">
    <location>
        <begin position="178"/>
        <end position="289"/>
    </location>
</feature>
<comment type="pathway">
    <text evidence="3">Lipid metabolism.</text>
</comment>
<dbReference type="EMBL" id="HBFM01028335">
    <property type="protein sequence ID" value="CAD8786393.1"/>
    <property type="molecule type" value="Transcribed_RNA"/>
</dbReference>
<dbReference type="InterPro" id="IPR038114">
    <property type="entry name" value="GPAT_N_sf"/>
</dbReference>
<organism evidence="18">
    <name type="scientific">Polytomella parva</name>
    <dbReference type="NCBI Taxonomy" id="51329"/>
    <lineage>
        <taxon>Eukaryota</taxon>
        <taxon>Viridiplantae</taxon>
        <taxon>Chlorophyta</taxon>
        <taxon>core chlorophytes</taxon>
        <taxon>Chlorophyceae</taxon>
        <taxon>CS clade</taxon>
        <taxon>Chlamydomonadales</taxon>
        <taxon>Chlamydomonadaceae</taxon>
        <taxon>Polytomella</taxon>
    </lineage>
</organism>
<evidence type="ECO:0000256" key="8">
    <source>
        <dbReference type="ARBA" id="ARBA00022679"/>
    </source>
</evidence>
<keyword evidence="12" id="KW-1208">Phospholipid metabolism</keyword>
<evidence type="ECO:0000256" key="11">
    <source>
        <dbReference type="ARBA" id="ARBA00023209"/>
    </source>
</evidence>
<evidence type="ECO:0000256" key="10">
    <source>
        <dbReference type="ARBA" id="ARBA00023098"/>
    </source>
</evidence>
<keyword evidence="6 14" id="KW-0150">Chloroplast</keyword>
<dbReference type="Gene3D" id="1.10.1200.50">
    <property type="entry name" value="Glycerol-3-phosphate acyltransferase, alpha helical bundle, N-terminal"/>
    <property type="match status" value="1"/>
</dbReference>
<keyword evidence="10 14" id="KW-0443">Lipid metabolism</keyword>
<dbReference type="SUPFAM" id="SSF69593">
    <property type="entry name" value="Glycerol-3-phosphate (1)-acyltransferase"/>
    <property type="match status" value="1"/>
</dbReference>
<dbReference type="InterPro" id="IPR023083">
    <property type="entry name" value="G3P_O-acylTrfase_N"/>
</dbReference>
<dbReference type="Pfam" id="PF01553">
    <property type="entry name" value="Acyltransferase"/>
    <property type="match status" value="1"/>
</dbReference>
<evidence type="ECO:0000256" key="9">
    <source>
        <dbReference type="ARBA" id="ARBA00022946"/>
    </source>
</evidence>
<dbReference type="PIRSF" id="PIRSF000431">
    <property type="entry name" value="Glycerol-3-P_O-acyltransfrase"/>
    <property type="match status" value="1"/>
</dbReference>
<evidence type="ECO:0000256" key="2">
    <source>
        <dbReference type="ARBA" id="ARBA00004765"/>
    </source>
</evidence>
<evidence type="ECO:0000256" key="7">
    <source>
        <dbReference type="ARBA" id="ARBA00022640"/>
    </source>
</evidence>
<protein>
    <recommendedName>
        <fullName evidence="14">Glycerol-3-phosphate acyltransferase, chloroplastic</fullName>
        <shortName evidence="14">GPAT</shortName>
        <ecNumber evidence="14">2.3.1.15</ecNumber>
    </recommendedName>
</protein>
<proteinExistence type="inferred from homology"/>
<dbReference type="Gene3D" id="3.40.1130.10">
    <property type="entry name" value="Glycerol-3-phosphate (1)-acyltransferase"/>
    <property type="match status" value="1"/>
</dbReference>
<comment type="pathway">
    <text evidence="2 14">Phospholipid metabolism; CDP-diacylglycerol biosynthesis; CDP-diacylglycerol from sn-glycerol 3-phosphate: step 1/3.</text>
</comment>
<evidence type="ECO:0000256" key="12">
    <source>
        <dbReference type="ARBA" id="ARBA00023264"/>
    </source>
</evidence>
<name>A0A7S0YPF3_9CHLO</name>
<dbReference type="PANTHER" id="PTHR35695">
    <property type="entry name" value="GLYCEROL-3-PHOSPHATE ACYLTRANSFERASE, CHLOROPLASTIC"/>
    <property type="match status" value="1"/>
</dbReference>
<evidence type="ECO:0000256" key="14">
    <source>
        <dbReference type="PIRNR" id="PIRNR000431"/>
    </source>
</evidence>
<evidence type="ECO:0000259" key="17">
    <source>
        <dbReference type="Pfam" id="PF14829"/>
    </source>
</evidence>
<dbReference type="InterPro" id="IPR016222">
    <property type="entry name" value="G3P_O-acylTrfase_chlp"/>
</dbReference>
<gene>
    <name evidence="18" type="ORF">PPAR00522_LOCUS18372</name>
</gene>
<dbReference type="PANTHER" id="PTHR35695:SF1">
    <property type="entry name" value="GLYCEROL-3-PHOSPHATE ACYLTRANSFERASE, CHLOROPLASTIC"/>
    <property type="match status" value="1"/>
</dbReference>
<dbReference type="UniPathway" id="UPA00557">
    <property type="reaction ID" value="UER00612"/>
</dbReference>
<keyword evidence="7 14" id="KW-0934">Plastid</keyword>
<evidence type="ECO:0000256" key="5">
    <source>
        <dbReference type="ARBA" id="ARBA00022516"/>
    </source>
</evidence>
<keyword evidence="13 14" id="KW-0012">Acyltransferase</keyword>
<reference evidence="18" key="1">
    <citation type="submission" date="2021-01" db="EMBL/GenBank/DDBJ databases">
        <authorList>
            <person name="Corre E."/>
            <person name="Pelletier E."/>
            <person name="Niang G."/>
            <person name="Scheremetjew M."/>
            <person name="Finn R."/>
            <person name="Kale V."/>
            <person name="Holt S."/>
            <person name="Cochrane G."/>
            <person name="Meng A."/>
            <person name="Brown T."/>
            <person name="Cohen L."/>
        </authorList>
    </citation>
    <scope>NUCLEOTIDE SEQUENCE</scope>
    <source>
        <strain evidence="18">SAG 63-3</strain>
    </source>
</reference>
<dbReference type="GO" id="GO:0004366">
    <property type="term" value="F:glycerol-3-phosphate O-acyltransferase activity"/>
    <property type="evidence" value="ECO:0007669"/>
    <property type="project" value="UniProtKB-UniRule"/>
</dbReference>
<evidence type="ECO:0000256" key="6">
    <source>
        <dbReference type="ARBA" id="ARBA00022528"/>
    </source>
</evidence>
<dbReference type="GO" id="GO:0009570">
    <property type="term" value="C:chloroplast stroma"/>
    <property type="evidence" value="ECO:0007669"/>
    <property type="project" value="UniProtKB-SubCell"/>
</dbReference>
<dbReference type="Pfam" id="PF14829">
    <property type="entry name" value="GPAT_N"/>
    <property type="match status" value="1"/>
</dbReference>
<keyword evidence="9" id="KW-0809">Transit peptide</keyword>
<evidence type="ECO:0000256" key="1">
    <source>
        <dbReference type="ARBA" id="ARBA00004470"/>
    </source>
</evidence>
<dbReference type="InterPro" id="IPR002123">
    <property type="entry name" value="Plipid/glycerol_acylTrfase"/>
</dbReference>
<evidence type="ECO:0000259" key="16">
    <source>
        <dbReference type="Pfam" id="PF01553"/>
    </source>
</evidence>
<sequence length="428" mass="48218">MLSTSKPVGVRQKGVNMSKHVSAVKPIVVSKKSSCFKTQAMKEPFPFLKNVKYHSDLWQTVRTEQHFLKVIGGLKQKGHINDKLHNIWTDFYFNYKNAILSANLPTHTEELAVIIQSTIADNVLMQFKKPYTFPSYHSRILKPYNYFQFGQRYVASLLDFERSYLGAYDRWEKIQDLLLNGHNVVLLANHQTEADPGVFDHLIEPVFPDMSNRVTFVAGDRVVTDALCKPFSMGRNLFCVHSKKHMGDDPALKAAKMDTNRRTLVALQKRLNKGGCLLWIAPSGGRDRPQPDGSCAPERFDPLAVELFRNLISRAKAPGHLFPLAMYSLPMMPPPNTVDKAVGERRITNFTPIGMSVGDEIDWKAIVAAAGKSATKDEQHEILAVTARNAVAELYVELEKAVKDQTSRPKYFVRPWDLVAPGTYSGTK</sequence>
<dbReference type="GO" id="GO:0006655">
    <property type="term" value="P:phosphatidylglycerol biosynthetic process"/>
    <property type="evidence" value="ECO:0007669"/>
    <property type="project" value="TreeGrafter"/>
</dbReference>
<keyword evidence="8 14" id="KW-0808">Transferase</keyword>
<feature type="short sequence motif" description="HXXXXD motif" evidence="15">
    <location>
        <begin position="190"/>
        <end position="195"/>
    </location>
</feature>
<keyword evidence="11" id="KW-0594">Phospholipid biosynthesis</keyword>
<accession>A0A7S0YPF3</accession>
<dbReference type="AlphaFoldDB" id="A0A7S0YPF3"/>
<dbReference type="EC" id="2.3.1.15" evidence="14"/>
<evidence type="ECO:0000256" key="4">
    <source>
        <dbReference type="ARBA" id="ARBA00007937"/>
    </source>
</evidence>
<evidence type="ECO:0000256" key="13">
    <source>
        <dbReference type="ARBA" id="ARBA00023315"/>
    </source>
</evidence>
<comment type="function">
    <text evidence="14">Esterifies acyl-group from acyl-ACP to the sn-1 position of glycerol-3-phosphate. The enzyme from chilling-resistant plants discriminates against non-fluid palmitic acid and selects oleic acid whereas the enzyme from sensitive plants accepts both fatty acids.</text>
</comment>
<evidence type="ECO:0000256" key="15">
    <source>
        <dbReference type="PIRSR" id="PIRSR000431-2"/>
    </source>
</evidence>
<comment type="catalytic activity">
    <reaction evidence="14">
        <text>sn-glycerol 3-phosphate + an acyl-CoA = a 1-acyl-sn-glycero-3-phosphate + CoA</text>
        <dbReference type="Rhea" id="RHEA:15325"/>
        <dbReference type="ChEBI" id="CHEBI:57287"/>
        <dbReference type="ChEBI" id="CHEBI:57597"/>
        <dbReference type="ChEBI" id="CHEBI:57970"/>
        <dbReference type="ChEBI" id="CHEBI:58342"/>
        <dbReference type="EC" id="2.3.1.15"/>
    </reaction>
</comment>